<dbReference type="RefSeq" id="WP_275936692.1">
    <property type="nucleotide sequence ID" value="NZ_CP012333.1"/>
</dbReference>
<dbReference type="Gene3D" id="3.50.50.60">
    <property type="entry name" value="FAD/NAD(P)-binding domain"/>
    <property type="match status" value="1"/>
</dbReference>
<dbReference type="SUPFAM" id="SSF51971">
    <property type="entry name" value="Nucleotide-binding domain"/>
    <property type="match status" value="1"/>
</dbReference>
<dbReference type="GO" id="GO:0051536">
    <property type="term" value="F:iron-sulfur cluster binding"/>
    <property type="evidence" value="ECO:0007669"/>
    <property type="project" value="InterPro"/>
</dbReference>
<evidence type="ECO:0000313" key="4">
    <source>
        <dbReference type="Proteomes" id="UP000064967"/>
    </source>
</evidence>
<dbReference type="PANTHER" id="PTHR43513">
    <property type="entry name" value="DIHYDROOROTATE DEHYDROGENASE B (NAD(+)), ELECTRON TRANSFER SUBUNIT"/>
    <property type="match status" value="1"/>
</dbReference>
<dbReference type="PROSITE" id="PS51384">
    <property type="entry name" value="FAD_FR"/>
    <property type="match status" value="1"/>
</dbReference>
<protein>
    <submittedName>
        <fullName evidence="3">Glutamate synthase [NADPH] small chain</fullName>
    </submittedName>
</protein>
<feature type="compositionally biased region" description="Polar residues" evidence="1">
    <location>
        <begin position="1"/>
        <end position="23"/>
    </location>
</feature>
<feature type="region of interest" description="Disordered" evidence="1">
    <location>
        <begin position="1"/>
        <end position="31"/>
    </location>
</feature>
<dbReference type="PATRIC" id="fig|1391654.3.peg.9231"/>
<dbReference type="Gene3D" id="1.10.1060.10">
    <property type="entry name" value="Alpha-helical ferredoxin"/>
    <property type="match status" value="1"/>
</dbReference>
<proteinExistence type="predicted"/>
<dbReference type="PANTHER" id="PTHR43513:SF3">
    <property type="entry name" value="DIHYDROOROTATE DEHYDROGENASE B (NAD(+)), ELECTRON TRANSFER SUBUNIT-RELATED"/>
    <property type="match status" value="1"/>
</dbReference>
<feature type="domain" description="FAD-binding FR-type" evidence="2">
    <location>
        <begin position="948"/>
        <end position="1056"/>
    </location>
</feature>
<sequence length="1275" mass="140267">MTSIDPQAGTSTKTNGAGASTFSPARRSFPPLGDLPSADMALGIEGFRYRDLHSPERLRELFDVFRSELRASSPDTAATYDAYRASQGQGMTPEQVSAVLLAIAPRVSWFVGRLFGVERELENLAAEVKDRTPLWRFKQDFAKKRVLKLDAGKNWKHTFAEASAVSTAAISALVPHKAESILRGGTAGLPDEELAVAKAVVQLAEIDEVARKAAKAGGAAWTDELRGRASALRAALAADWNASKASEEACAVATPGAPTDAENQKVVAFALDAIEAWLAHRRTDHGDAAHHWSSLHMPKTLDYQKLVQLRRPEPKIPELFVGPDHERRERDGFALTDRRGGPREVEQEIDYCLYCHDREKDSCSKGLRDNKSNEVKKNPLGVPLPGCPLDEKISEMHVMRRDGDALAALALVTLDNPMCAGTGHRICNDCMKACVFQKQEPVNIPQIETRVLTEVLSLPYGLEIYGLLARWNPLNIRRPYPRAYTGKNVLVVGLGPAGYTLAHHLTREGFGVVAVDGLKIEPLPVELVGDATTPPRPVKDFGTLYEELDERTLLGFGGVSEYGITVRWDKNFLTLLYVTLARNPLMRIYGGVRFGGTMSLDDAWSLGFDHVALAAGAGRPTIIDMKNNLARGIRKASDFLMALQLTGAYKKSSLANLQIQLPAVVIGGGLTAIDTATELLAYYPVQIEKLSARVHQLTEEKGAEAVRAMFDQEEWEQLQVQLAHARELEEERELAAKEGRDPRLQPLLDKWGGVTLAYRRSVLESPAYRLNHEEVQKSLEEGVRYIEGLAPTEAVLDARGHIKAVKFVRLGGERDEVELPARTLCVAAGTSPNTMYEKEYEGTFQLDAKKQYFQAHSAKLDDGEVVLTPVPASGSDEAFFTSYAHNGKVVSFYGDNHPHYAGSVVKAMASAKHGFRHVSALFPELDHLSPAEQPERNAALSSFFGKMHHALTAKVVEVNRLTQSIIEVVVQAPLAARKFQPGQFYRLQNFESYAPMIAGTRLAMEGLALTGAWIDEEKGLLGTIVLEMGGSSRLCAALRPGEPIVLMGPTGTPTEIKPAETVLLAGGGLGNAVLFSIARAFKALGATVLYFAGYKKGEDLFKQDEIERYTDQVIWCTDQGAEIEPRRRQDVKFRGNIVQAMVAYGKGEIGAQEIKLSKVNRIIAIGSDRMMAAVKEARHGVLQPMLDPRHLAIGSINSPMQCMMKEVCAQCLQKHRDPKTGKETLVFSCYNQDQELDAVDFQHLNERLRANSMQEKVANAWLERLLAMRPDVLRI</sequence>
<keyword evidence="4" id="KW-1185">Reference proteome</keyword>
<dbReference type="SUPFAM" id="SSF52343">
    <property type="entry name" value="Ferredoxin reductase-like, C-terminal NADP-linked domain"/>
    <property type="match status" value="1"/>
</dbReference>
<evidence type="ECO:0000256" key="1">
    <source>
        <dbReference type="SAM" id="MobiDB-lite"/>
    </source>
</evidence>
<accession>A0A0K1QAJ9</accession>
<dbReference type="Pfam" id="PF07992">
    <property type="entry name" value="Pyr_redox_2"/>
    <property type="match status" value="1"/>
</dbReference>
<dbReference type="InterPro" id="IPR017938">
    <property type="entry name" value="Riboflavin_synthase-like_b-brl"/>
</dbReference>
<dbReference type="InterPro" id="IPR023753">
    <property type="entry name" value="FAD/NAD-binding_dom"/>
</dbReference>
<gene>
    <name evidence="3" type="ORF">AKJ09_09108</name>
</gene>
<dbReference type="InterPro" id="IPR017927">
    <property type="entry name" value="FAD-bd_FR_type"/>
</dbReference>
<name>A0A0K1QAJ9_9BACT</name>
<dbReference type="Proteomes" id="UP000064967">
    <property type="component" value="Chromosome"/>
</dbReference>
<dbReference type="KEGG" id="llu:AKJ09_09108"/>
<dbReference type="STRING" id="1391654.AKJ09_09108"/>
<reference evidence="3 4" key="1">
    <citation type="submission" date="2015-08" db="EMBL/GenBank/DDBJ databases">
        <authorList>
            <person name="Babu N.S."/>
            <person name="Beckwith C.J."/>
            <person name="Beseler K.G."/>
            <person name="Brison A."/>
            <person name="Carone J.V."/>
            <person name="Caskin T.P."/>
            <person name="Diamond M."/>
            <person name="Durham M.E."/>
            <person name="Foxe J.M."/>
            <person name="Go M."/>
            <person name="Henderson B.A."/>
            <person name="Jones I.B."/>
            <person name="McGettigan J.A."/>
            <person name="Micheletti S.J."/>
            <person name="Nasrallah M.E."/>
            <person name="Ortiz D."/>
            <person name="Piller C.R."/>
            <person name="Privatt S.R."/>
            <person name="Schneider S.L."/>
            <person name="Sharp S."/>
            <person name="Smith T.C."/>
            <person name="Stanton J.D."/>
            <person name="Ullery H.E."/>
            <person name="Wilson R.J."/>
            <person name="Serrano M.G."/>
            <person name="Buck G."/>
            <person name="Lee V."/>
            <person name="Wang Y."/>
            <person name="Carvalho R."/>
            <person name="Voegtly L."/>
            <person name="Shi R."/>
            <person name="Duckworth R."/>
            <person name="Johnson A."/>
            <person name="Loviza R."/>
            <person name="Walstead R."/>
            <person name="Shah Z."/>
            <person name="Kiflezghi M."/>
            <person name="Wade K."/>
            <person name="Ball S.L."/>
            <person name="Bradley K.W."/>
            <person name="Asai D.J."/>
            <person name="Bowman C.A."/>
            <person name="Russell D.A."/>
            <person name="Pope W.H."/>
            <person name="Jacobs-Sera D."/>
            <person name="Hendrix R.W."/>
            <person name="Hatfull G.F."/>
        </authorList>
    </citation>
    <scope>NUCLEOTIDE SEQUENCE [LARGE SCALE GENOMIC DNA]</scope>
    <source>
        <strain evidence="3 4">DSM 27648</strain>
    </source>
</reference>
<organism evidence="3 4">
    <name type="scientific">Labilithrix luteola</name>
    <dbReference type="NCBI Taxonomy" id="1391654"/>
    <lineage>
        <taxon>Bacteria</taxon>
        <taxon>Pseudomonadati</taxon>
        <taxon>Myxococcota</taxon>
        <taxon>Polyangia</taxon>
        <taxon>Polyangiales</taxon>
        <taxon>Labilitrichaceae</taxon>
        <taxon>Labilithrix</taxon>
    </lineage>
</organism>
<dbReference type="InterPro" id="IPR039261">
    <property type="entry name" value="FNR_nucleotide-bd"/>
</dbReference>
<evidence type="ECO:0000313" key="3">
    <source>
        <dbReference type="EMBL" id="AKV02445.1"/>
    </source>
</evidence>
<dbReference type="SUPFAM" id="SSF63380">
    <property type="entry name" value="Riboflavin synthase domain-like"/>
    <property type="match status" value="1"/>
</dbReference>
<dbReference type="AlphaFoldDB" id="A0A0K1QAJ9"/>
<dbReference type="PRINTS" id="PR00368">
    <property type="entry name" value="FADPNR"/>
</dbReference>
<dbReference type="Gene3D" id="2.40.30.10">
    <property type="entry name" value="Translation factors"/>
    <property type="match status" value="1"/>
</dbReference>
<dbReference type="InterPro" id="IPR036188">
    <property type="entry name" value="FAD/NAD-bd_sf"/>
</dbReference>
<dbReference type="InterPro" id="IPR050353">
    <property type="entry name" value="PyrK_electron_transfer"/>
</dbReference>
<evidence type="ECO:0000259" key="2">
    <source>
        <dbReference type="PROSITE" id="PS51384"/>
    </source>
</evidence>
<dbReference type="GO" id="GO:0016491">
    <property type="term" value="F:oxidoreductase activity"/>
    <property type="evidence" value="ECO:0007669"/>
    <property type="project" value="InterPro"/>
</dbReference>
<dbReference type="InterPro" id="IPR009051">
    <property type="entry name" value="Helical_ferredxn"/>
</dbReference>
<dbReference type="EMBL" id="CP012333">
    <property type="protein sequence ID" value="AKV02445.1"/>
    <property type="molecule type" value="Genomic_DNA"/>
</dbReference>
<dbReference type="CDD" id="cd06192">
    <property type="entry name" value="DHOD_e_trans_like"/>
    <property type="match status" value="1"/>
</dbReference>
<dbReference type="Gene3D" id="3.40.50.80">
    <property type="entry name" value="Nucleotide-binding domain of ferredoxin-NADP reductase (FNR) module"/>
    <property type="match status" value="1"/>
</dbReference>